<dbReference type="Pfam" id="PF18705">
    <property type="entry name" value="DUF5643"/>
    <property type="match status" value="1"/>
</dbReference>
<feature type="domain" description="DUF5643" evidence="3">
    <location>
        <begin position="240"/>
        <end position="377"/>
    </location>
</feature>
<accession>A0AAE4JU36</accession>
<feature type="transmembrane region" description="Helical" evidence="1">
    <location>
        <begin position="61"/>
        <end position="81"/>
    </location>
</feature>
<dbReference type="RefSeq" id="WP_310942801.1">
    <property type="nucleotide sequence ID" value="NZ_JARUIS010000002.1"/>
</dbReference>
<keyword evidence="1" id="KW-1133">Transmembrane helix</keyword>
<comment type="caution">
    <text evidence="4">The sequence shown here is derived from an EMBL/GenBank/DDBJ whole genome shotgun (WGS) entry which is preliminary data.</text>
</comment>
<dbReference type="Pfam" id="PF13786">
    <property type="entry name" value="DUF4179"/>
    <property type="match status" value="1"/>
</dbReference>
<keyword evidence="1" id="KW-0812">Transmembrane</keyword>
<evidence type="ECO:0000259" key="3">
    <source>
        <dbReference type="Pfam" id="PF18705"/>
    </source>
</evidence>
<organism evidence="4 5">
    <name type="scientific">Clostridium sporogenes</name>
    <dbReference type="NCBI Taxonomy" id="1509"/>
    <lineage>
        <taxon>Bacteria</taxon>
        <taxon>Bacillati</taxon>
        <taxon>Bacillota</taxon>
        <taxon>Clostridia</taxon>
        <taxon>Eubacteriales</taxon>
        <taxon>Clostridiaceae</taxon>
        <taxon>Clostridium</taxon>
    </lineage>
</organism>
<evidence type="ECO:0000259" key="2">
    <source>
        <dbReference type="Pfam" id="PF13786"/>
    </source>
</evidence>
<name>A0AAE4JU36_CLOSG</name>
<feature type="domain" description="DUF4179" evidence="2">
    <location>
        <begin position="54"/>
        <end position="142"/>
    </location>
</feature>
<dbReference type="EMBL" id="JARUIS010000002">
    <property type="protein sequence ID" value="MDS1002424.1"/>
    <property type="molecule type" value="Genomic_DNA"/>
</dbReference>
<dbReference type="Proteomes" id="UP001182303">
    <property type="component" value="Unassembled WGS sequence"/>
</dbReference>
<gene>
    <name evidence="4" type="ORF">P9J83_02775</name>
</gene>
<dbReference type="Gene3D" id="2.60.40.1630">
    <property type="entry name" value="bacillus anthracis domain"/>
    <property type="match status" value="1"/>
</dbReference>
<evidence type="ECO:0000313" key="5">
    <source>
        <dbReference type="Proteomes" id="UP001182303"/>
    </source>
</evidence>
<dbReference type="InterPro" id="IPR040680">
    <property type="entry name" value="DUF5643"/>
</dbReference>
<sequence>MNKEIFEEKDILELLNCINIDKDEEENLDLNMDDLRKKRLKKNLLKQVKGKRAKRSFKRKAVAASLIIAIALISVNIPAFAKNISEFKSVIQALIGYGVPKEGEYEKYSNSVNKSVTDKGITLTINEVVCDDTELMIAYTIKTKDDIKKIVKEVKGATGIYFSLGPYIKIDGKESSGGSSSDGKYLNNNTYINSESIDIGDMNLKNKFNVILNVNNIHGIKGNWNLKFSLSKDEISKHINVFKPNKKVNFNDALVNVEKVSFTPINTIITVTGKFKDRSQEASKNRQETFKREIAMGQNLYEYDEWFVFDDKDNEITLKGSNGDRGQNPTSSKDFTYSLNFVSQKHVPKYLTVIPCKTNFDREEYKKYKSSDGSINIPSVYKDINGVYPIELSQGSMGKLIIKEITNYKDKTVVKYKVEGKAPFLQAKALYIIDDEDNSVPKKDNNIDIKKDKNNPNEYIMEFEALDKSKKYKIETNDLGYYEIRNDLKFRIDLTK</sequence>
<dbReference type="AlphaFoldDB" id="A0AAE4JU36"/>
<dbReference type="InterPro" id="IPR025436">
    <property type="entry name" value="DUF4179"/>
</dbReference>
<keyword evidence="1" id="KW-0472">Membrane</keyword>
<protein>
    <submittedName>
        <fullName evidence="4">DUF4179 domain-containing protein</fullName>
    </submittedName>
</protein>
<evidence type="ECO:0000313" key="4">
    <source>
        <dbReference type="EMBL" id="MDS1002424.1"/>
    </source>
</evidence>
<reference evidence="4" key="1">
    <citation type="submission" date="2023-04" db="EMBL/GenBank/DDBJ databases">
        <title>Assessment of the microbiological origin of a defect in Grana Padano cheese.</title>
        <authorList>
            <person name="Zago M."/>
            <person name="Rossetti L."/>
            <person name="Bonvini B."/>
            <person name="Carminati D."/>
            <person name="Giraffa G."/>
        </authorList>
    </citation>
    <scope>NUCLEOTIDE SEQUENCE</scope>
    <source>
        <strain evidence="4">4990</strain>
    </source>
</reference>
<proteinExistence type="predicted"/>
<evidence type="ECO:0000256" key="1">
    <source>
        <dbReference type="SAM" id="Phobius"/>
    </source>
</evidence>